<evidence type="ECO:0000259" key="11">
    <source>
        <dbReference type="PROSITE" id="PS50186"/>
    </source>
</evidence>
<evidence type="ECO:0000256" key="5">
    <source>
        <dbReference type="ARBA" id="ARBA00022490"/>
    </source>
</evidence>
<dbReference type="GO" id="GO:0005829">
    <property type="term" value="C:cytosol"/>
    <property type="evidence" value="ECO:0007669"/>
    <property type="project" value="TreeGrafter"/>
</dbReference>
<keyword evidence="7" id="KW-0472">Membrane</keyword>
<dbReference type="Gene3D" id="2.40.240.130">
    <property type="match status" value="1"/>
</dbReference>
<keyword evidence="13" id="KW-1185">Reference proteome</keyword>
<reference evidence="14" key="1">
    <citation type="submission" date="2022-11" db="UniProtKB">
        <authorList>
            <consortium name="WormBaseParasite"/>
        </authorList>
    </citation>
    <scope>IDENTIFICATION</scope>
</reference>
<dbReference type="AlphaFoldDB" id="A0A915JV86"/>
<evidence type="ECO:0000256" key="3">
    <source>
        <dbReference type="ARBA" id="ARBA00008735"/>
    </source>
</evidence>
<feature type="domain" description="PDZ" evidence="10">
    <location>
        <begin position="251"/>
        <end position="325"/>
    </location>
</feature>
<dbReference type="SMART" id="SM00021">
    <property type="entry name" value="DAX"/>
    <property type="match status" value="1"/>
</dbReference>
<dbReference type="InterPro" id="IPR001478">
    <property type="entry name" value="PDZ"/>
</dbReference>
<evidence type="ECO:0000313" key="14">
    <source>
        <dbReference type="WBParaSite" id="nRc.2.0.1.t29687-RA"/>
    </source>
</evidence>
<dbReference type="PROSITE" id="PS50186">
    <property type="entry name" value="DEP"/>
    <property type="match status" value="1"/>
</dbReference>
<dbReference type="InterPro" id="IPR003351">
    <property type="entry name" value="Dishevelled_protein_dom"/>
</dbReference>
<evidence type="ECO:0000256" key="8">
    <source>
        <dbReference type="PROSITE-ProRule" id="PRU00069"/>
    </source>
</evidence>
<comment type="similarity">
    <text evidence="3">Belongs to the DSH family.</text>
</comment>
<dbReference type="FunFam" id="2.30.42.10:FF:000203">
    <property type="entry name" value="DiSHevelled related"/>
    <property type="match status" value="1"/>
</dbReference>
<evidence type="ECO:0000256" key="9">
    <source>
        <dbReference type="SAM" id="MobiDB-lite"/>
    </source>
</evidence>
<feature type="region of interest" description="Disordered" evidence="9">
    <location>
        <begin position="79"/>
        <end position="144"/>
    </location>
</feature>
<dbReference type="Pfam" id="PF00778">
    <property type="entry name" value="DIX"/>
    <property type="match status" value="1"/>
</dbReference>
<dbReference type="GO" id="GO:0060070">
    <property type="term" value="P:canonical Wnt signaling pathway"/>
    <property type="evidence" value="ECO:0007669"/>
    <property type="project" value="TreeGrafter"/>
</dbReference>
<dbReference type="GO" id="GO:0016477">
    <property type="term" value="P:cell migration"/>
    <property type="evidence" value="ECO:0007669"/>
    <property type="project" value="UniProtKB-ARBA"/>
</dbReference>
<dbReference type="GO" id="GO:0000132">
    <property type="term" value="P:establishment of mitotic spindle orientation"/>
    <property type="evidence" value="ECO:0007669"/>
    <property type="project" value="UniProtKB-ARBA"/>
</dbReference>
<dbReference type="PANTHER" id="PTHR10878">
    <property type="entry name" value="SEGMENT POLARITY PROTEIN DISHEVELLED"/>
    <property type="match status" value="1"/>
</dbReference>
<dbReference type="SMART" id="SM00228">
    <property type="entry name" value="PDZ"/>
    <property type="match status" value="1"/>
</dbReference>
<feature type="compositionally biased region" description="Low complexity" evidence="9">
    <location>
        <begin position="84"/>
        <end position="95"/>
    </location>
</feature>
<dbReference type="InterPro" id="IPR036034">
    <property type="entry name" value="PDZ_sf"/>
</dbReference>
<evidence type="ECO:0000256" key="1">
    <source>
        <dbReference type="ARBA" id="ARBA00004370"/>
    </source>
</evidence>
<dbReference type="SUPFAM" id="SSF46785">
    <property type="entry name" value="Winged helix' DNA-binding domain"/>
    <property type="match status" value="1"/>
</dbReference>
<dbReference type="InterPro" id="IPR029071">
    <property type="entry name" value="Ubiquitin-like_domsf"/>
</dbReference>
<evidence type="ECO:0000256" key="6">
    <source>
        <dbReference type="ARBA" id="ARBA00022687"/>
    </source>
</evidence>
<keyword evidence="5" id="KW-0963">Cytoplasm</keyword>
<dbReference type="Pfam" id="PF00610">
    <property type="entry name" value="DEP"/>
    <property type="match status" value="1"/>
</dbReference>
<dbReference type="InterPro" id="IPR001158">
    <property type="entry name" value="DIX"/>
</dbReference>
<dbReference type="GO" id="GO:0048598">
    <property type="term" value="P:embryonic morphogenesis"/>
    <property type="evidence" value="ECO:0007669"/>
    <property type="project" value="UniProtKB-ARBA"/>
</dbReference>
<dbReference type="GO" id="GO:0009887">
    <property type="term" value="P:animal organ morphogenesis"/>
    <property type="evidence" value="ECO:0007669"/>
    <property type="project" value="UniProtKB-ARBA"/>
</dbReference>
<dbReference type="InterPro" id="IPR038207">
    <property type="entry name" value="DIX_dom_sf"/>
</dbReference>
<feature type="domain" description="DIX" evidence="12">
    <location>
        <begin position="2"/>
        <end position="73"/>
    </location>
</feature>
<accession>A0A915JV86</accession>
<comment type="subcellular location">
    <subcellularLocation>
        <location evidence="2">Cytoplasm</location>
    </subcellularLocation>
    <subcellularLocation>
        <location evidence="1">Membrane</location>
    </subcellularLocation>
</comment>
<evidence type="ECO:0000256" key="2">
    <source>
        <dbReference type="ARBA" id="ARBA00004496"/>
    </source>
</evidence>
<dbReference type="FunFam" id="1.10.10.10:FF:000400">
    <property type="entry name" value="DiSHevelled related"/>
    <property type="match status" value="1"/>
</dbReference>
<dbReference type="Gene3D" id="2.30.42.10">
    <property type="match status" value="1"/>
</dbReference>
<evidence type="ECO:0000256" key="4">
    <source>
        <dbReference type="ARBA" id="ARBA00022473"/>
    </source>
</evidence>
<feature type="region of interest" description="Disordered" evidence="9">
    <location>
        <begin position="346"/>
        <end position="368"/>
    </location>
</feature>
<dbReference type="GO" id="GO:0048646">
    <property type="term" value="P:anatomical structure formation involved in morphogenesis"/>
    <property type="evidence" value="ECO:0007669"/>
    <property type="project" value="UniProtKB-ARBA"/>
</dbReference>
<dbReference type="OMA" id="QQYIPQG"/>
<feature type="compositionally biased region" description="Basic residues" evidence="9">
    <location>
        <begin position="219"/>
        <end position="231"/>
    </location>
</feature>
<dbReference type="GO" id="GO:0035591">
    <property type="term" value="F:signaling adaptor activity"/>
    <property type="evidence" value="ECO:0007669"/>
    <property type="project" value="UniProtKB-ARBA"/>
</dbReference>
<organism evidence="13 14">
    <name type="scientific">Romanomermis culicivorax</name>
    <name type="common">Nematode worm</name>
    <dbReference type="NCBI Taxonomy" id="13658"/>
    <lineage>
        <taxon>Eukaryota</taxon>
        <taxon>Metazoa</taxon>
        <taxon>Ecdysozoa</taxon>
        <taxon>Nematoda</taxon>
        <taxon>Enoplea</taxon>
        <taxon>Dorylaimia</taxon>
        <taxon>Mermithida</taxon>
        <taxon>Mermithoidea</taxon>
        <taxon>Mermithidae</taxon>
        <taxon>Romanomermis</taxon>
    </lineage>
</organism>
<dbReference type="GO" id="GO:0005109">
    <property type="term" value="F:frizzled binding"/>
    <property type="evidence" value="ECO:0007669"/>
    <property type="project" value="TreeGrafter"/>
</dbReference>
<evidence type="ECO:0000256" key="7">
    <source>
        <dbReference type="ARBA" id="ARBA00023136"/>
    </source>
</evidence>
<proteinExistence type="inferred from homology"/>
<dbReference type="InterPro" id="IPR036388">
    <property type="entry name" value="WH-like_DNA-bd_sf"/>
</dbReference>
<dbReference type="SUPFAM" id="SSF50156">
    <property type="entry name" value="PDZ domain-like"/>
    <property type="match status" value="1"/>
</dbReference>
<sequence>MLLSIPAVYHVDDEKLPYRTKIEYTGDYATLSDFKNALNLSKTFKLVKEEISDDNAKLPTYNDRIEAWLVTIETSVHSDPSLKQSHSQNGSSHNSRNVDGRQPNFQNHHHLQQQPTGHRRYAPAPTDDNSGCDSESESRSTVHNLPVNTAIDWIEDQFDRNRFNHRNPRNWSTPMDASSAMTSELETTSFLDSEDEVTSRHALMYSTSTDITSISQQHMKNRRRRPMHRAISRASSVSSITESSMSLRVIEVILSLEKDRFLGLSVVGQTNQLAGDSGIYIGAVWEGGVVALDGRIDAGDMILQVNDTPLDNLTNDEAVHVLQEAAQNHGGDGLAIQAPNNNRLDYAPRSASGSSVSNRSGSNAGSVTEVEKPIHDVQLDIRIHDMQSIVRAAARPDSGLTIKTRSWLKISIPNAFLGSDLVKWLLKNVHGFTDEKSARKYASQLLKEGFIKHTVQKITFAPQCYYVFGDLCG</sequence>
<dbReference type="GO" id="GO:0003002">
    <property type="term" value="P:regionalization"/>
    <property type="evidence" value="ECO:0007669"/>
    <property type="project" value="UniProtKB-ARBA"/>
</dbReference>
<evidence type="ECO:0000259" key="12">
    <source>
        <dbReference type="PROSITE" id="PS50841"/>
    </source>
</evidence>
<evidence type="ECO:0000313" key="13">
    <source>
        <dbReference type="Proteomes" id="UP000887565"/>
    </source>
</evidence>
<dbReference type="Pfam" id="PF02377">
    <property type="entry name" value="Dishevelled"/>
    <property type="match status" value="1"/>
</dbReference>
<dbReference type="InterPro" id="IPR000591">
    <property type="entry name" value="DEP_dom"/>
</dbReference>
<dbReference type="GO" id="GO:0035556">
    <property type="term" value="P:intracellular signal transduction"/>
    <property type="evidence" value="ECO:0007669"/>
    <property type="project" value="InterPro"/>
</dbReference>
<dbReference type="GO" id="GO:0005938">
    <property type="term" value="C:cell cortex"/>
    <property type="evidence" value="ECO:0007669"/>
    <property type="project" value="UniProtKB-ARBA"/>
</dbReference>
<dbReference type="Pfam" id="PF00595">
    <property type="entry name" value="PDZ"/>
    <property type="match status" value="1"/>
</dbReference>
<dbReference type="Proteomes" id="UP000887565">
    <property type="component" value="Unplaced"/>
</dbReference>
<dbReference type="GO" id="GO:0048468">
    <property type="term" value="P:cell development"/>
    <property type="evidence" value="ECO:0007669"/>
    <property type="project" value="UniProtKB-ARBA"/>
</dbReference>
<dbReference type="SMART" id="SM00049">
    <property type="entry name" value="DEP"/>
    <property type="match status" value="1"/>
</dbReference>
<evidence type="ECO:0000259" key="10">
    <source>
        <dbReference type="PROSITE" id="PS50106"/>
    </source>
</evidence>
<name>A0A915JV86_ROMCU</name>
<dbReference type="Gene3D" id="1.10.10.10">
    <property type="entry name" value="Winged helix-like DNA-binding domain superfamily/Winged helix DNA-binding domain"/>
    <property type="match status" value="1"/>
</dbReference>
<keyword evidence="4" id="KW-0217">Developmental protein</keyword>
<dbReference type="PROSITE" id="PS50841">
    <property type="entry name" value="DIX"/>
    <property type="match status" value="1"/>
</dbReference>
<keyword evidence="6 8" id="KW-0879">Wnt signaling pathway</keyword>
<dbReference type="PROSITE" id="PS50106">
    <property type="entry name" value="PDZ"/>
    <property type="match status" value="1"/>
</dbReference>
<dbReference type="CDD" id="cd04438">
    <property type="entry name" value="DEP_dishevelled"/>
    <property type="match status" value="1"/>
</dbReference>
<dbReference type="GO" id="GO:0048730">
    <property type="term" value="P:epidermis morphogenesis"/>
    <property type="evidence" value="ECO:0007669"/>
    <property type="project" value="UniProtKB-ARBA"/>
</dbReference>
<feature type="compositionally biased region" description="Basic residues" evidence="9">
    <location>
        <begin position="107"/>
        <end position="121"/>
    </location>
</feature>
<dbReference type="SUPFAM" id="SSF54236">
    <property type="entry name" value="Ubiquitin-like"/>
    <property type="match status" value="1"/>
</dbReference>
<feature type="region of interest" description="Disordered" evidence="9">
    <location>
        <begin position="212"/>
        <end position="235"/>
    </location>
</feature>
<feature type="compositionally biased region" description="Polar residues" evidence="9">
    <location>
        <begin position="127"/>
        <end position="144"/>
    </location>
</feature>
<dbReference type="InterPro" id="IPR036390">
    <property type="entry name" value="WH_DNA-bd_sf"/>
</dbReference>
<dbReference type="GO" id="GO:0016020">
    <property type="term" value="C:membrane"/>
    <property type="evidence" value="ECO:0007669"/>
    <property type="project" value="UniProtKB-SubCell"/>
</dbReference>
<protein>
    <submittedName>
        <fullName evidence="14">Dishevelled</fullName>
    </submittedName>
</protein>
<dbReference type="WBParaSite" id="nRc.2.0.1.t29687-RA">
    <property type="protein sequence ID" value="nRc.2.0.1.t29687-RA"/>
    <property type="gene ID" value="nRc.2.0.1.g29687"/>
</dbReference>
<feature type="compositionally biased region" description="Low complexity" evidence="9">
    <location>
        <begin position="349"/>
        <end position="367"/>
    </location>
</feature>
<dbReference type="GO" id="GO:0048699">
    <property type="term" value="P:generation of neurons"/>
    <property type="evidence" value="ECO:0007669"/>
    <property type="project" value="UniProtKB-ARBA"/>
</dbReference>
<dbReference type="InterPro" id="IPR015506">
    <property type="entry name" value="Dsh/Dvl-rel"/>
</dbReference>
<feature type="domain" description="DEP" evidence="11">
    <location>
        <begin position="396"/>
        <end position="470"/>
    </location>
</feature>
<dbReference type="PANTHER" id="PTHR10878:SF25">
    <property type="entry name" value="SEGMENT POLARITY PROTEIN DISHEVELLED"/>
    <property type="match status" value="1"/>
</dbReference>